<dbReference type="OrthoDB" id="6782199at2759"/>
<proteinExistence type="predicted"/>
<sequence length="241" mass="27329">MQAAADAPHLRCQLAFGYDRDSSEMLRGSGGIVASLLYRLFNKCWKSHRVPNDWCKAVIVLLCKEKGSRQWCNYLKRDRTNVTDDLHEERLSKAPIEEDISAVQLMIKDRFQNRAKIEIDSETGIETESGTRIEIEPEPGLKARSRLKRKSLYTKDEEIHSTYTSAVQPRTKANGERGRCPGAESECTEPCGVHLPRGRSRGTKLWTTGDYSTPTSIPFNRKLITSIVTNRVSDDRVSELQ</sequence>
<dbReference type="EMBL" id="BGZK01000966">
    <property type="protein sequence ID" value="GBP66754.1"/>
    <property type="molecule type" value="Genomic_DNA"/>
</dbReference>
<gene>
    <name evidence="2" type="ORF">EVAR_28621_1</name>
</gene>
<feature type="region of interest" description="Disordered" evidence="1">
    <location>
        <begin position="167"/>
        <end position="189"/>
    </location>
</feature>
<keyword evidence="3" id="KW-1185">Reference proteome</keyword>
<evidence type="ECO:0000313" key="2">
    <source>
        <dbReference type="EMBL" id="GBP66754.1"/>
    </source>
</evidence>
<reference evidence="2 3" key="1">
    <citation type="journal article" date="2019" name="Commun. Biol.">
        <title>The bagworm genome reveals a unique fibroin gene that provides high tensile strength.</title>
        <authorList>
            <person name="Kono N."/>
            <person name="Nakamura H."/>
            <person name="Ohtoshi R."/>
            <person name="Tomita M."/>
            <person name="Numata K."/>
            <person name="Arakawa K."/>
        </authorList>
    </citation>
    <scope>NUCLEOTIDE SEQUENCE [LARGE SCALE GENOMIC DNA]</scope>
</reference>
<dbReference type="Proteomes" id="UP000299102">
    <property type="component" value="Unassembled WGS sequence"/>
</dbReference>
<evidence type="ECO:0000256" key="1">
    <source>
        <dbReference type="SAM" id="MobiDB-lite"/>
    </source>
</evidence>
<evidence type="ECO:0000313" key="3">
    <source>
        <dbReference type="Proteomes" id="UP000299102"/>
    </source>
</evidence>
<accession>A0A4C1XVV5</accession>
<dbReference type="AlphaFoldDB" id="A0A4C1XVV5"/>
<name>A0A4C1XVV5_EUMVA</name>
<protein>
    <submittedName>
        <fullName evidence="2">Uncharacterized protein</fullName>
    </submittedName>
</protein>
<comment type="caution">
    <text evidence="2">The sequence shown here is derived from an EMBL/GenBank/DDBJ whole genome shotgun (WGS) entry which is preliminary data.</text>
</comment>
<organism evidence="2 3">
    <name type="scientific">Eumeta variegata</name>
    <name type="common">Bagworm moth</name>
    <name type="synonym">Eumeta japonica</name>
    <dbReference type="NCBI Taxonomy" id="151549"/>
    <lineage>
        <taxon>Eukaryota</taxon>
        <taxon>Metazoa</taxon>
        <taxon>Ecdysozoa</taxon>
        <taxon>Arthropoda</taxon>
        <taxon>Hexapoda</taxon>
        <taxon>Insecta</taxon>
        <taxon>Pterygota</taxon>
        <taxon>Neoptera</taxon>
        <taxon>Endopterygota</taxon>
        <taxon>Lepidoptera</taxon>
        <taxon>Glossata</taxon>
        <taxon>Ditrysia</taxon>
        <taxon>Tineoidea</taxon>
        <taxon>Psychidae</taxon>
        <taxon>Oiketicinae</taxon>
        <taxon>Eumeta</taxon>
    </lineage>
</organism>